<dbReference type="GO" id="GO:0005524">
    <property type="term" value="F:ATP binding"/>
    <property type="evidence" value="ECO:0007669"/>
    <property type="project" value="UniProtKB-KW"/>
</dbReference>
<dbReference type="GO" id="GO:0009435">
    <property type="term" value="P:NAD+ biosynthetic process"/>
    <property type="evidence" value="ECO:0007669"/>
    <property type="project" value="UniProtKB-UniRule"/>
</dbReference>
<dbReference type="CDD" id="cd02165">
    <property type="entry name" value="NMNAT"/>
    <property type="match status" value="1"/>
</dbReference>
<evidence type="ECO:0000256" key="9">
    <source>
        <dbReference type="ARBA" id="ARBA00023027"/>
    </source>
</evidence>
<dbReference type="GO" id="GO:0004515">
    <property type="term" value="F:nicotinate-nucleotide adenylyltransferase activity"/>
    <property type="evidence" value="ECO:0007669"/>
    <property type="project" value="UniProtKB-UniRule"/>
</dbReference>
<evidence type="ECO:0000313" key="14">
    <source>
        <dbReference type="EMBL" id="SEI61903.1"/>
    </source>
</evidence>
<dbReference type="RefSeq" id="WP_038985209.1">
    <property type="nucleotide sequence ID" value="NZ_FNYS01000002.1"/>
</dbReference>
<dbReference type="Proteomes" id="UP000183077">
    <property type="component" value="Unassembled WGS sequence"/>
</dbReference>
<comment type="pathway">
    <text evidence="2 11">Cofactor biosynthesis; NAD(+) biosynthesis; deamido-NAD(+) from nicotinate D-ribonucleotide: step 1/1.</text>
</comment>
<accession>A0A163Z8M4</accession>
<evidence type="ECO:0000256" key="6">
    <source>
        <dbReference type="ARBA" id="ARBA00022695"/>
    </source>
</evidence>
<keyword evidence="7 11" id="KW-0547">Nucleotide-binding</keyword>
<dbReference type="OrthoDB" id="5295945at2"/>
<keyword evidence="5 11" id="KW-0808">Transferase</keyword>
<dbReference type="SUPFAM" id="SSF52374">
    <property type="entry name" value="Nucleotidylyl transferase"/>
    <property type="match status" value="1"/>
</dbReference>
<protein>
    <recommendedName>
        <fullName evidence="11">Probable nicotinate-nucleotide adenylyltransferase</fullName>
        <ecNumber evidence="11">2.7.7.18</ecNumber>
    </recommendedName>
    <alternativeName>
        <fullName evidence="11">Deamido-NAD(+) diphosphorylase</fullName>
    </alternativeName>
    <alternativeName>
        <fullName evidence="11">Deamido-NAD(+) pyrophosphorylase</fullName>
    </alternativeName>
    <alternativeName>
        <fullName evidence="11">Nicotinate mononucleotide adenylyltransferase</fullName>
        <shortName evidence="11">NaMN adenylyltransferase</shortName>
    </alternativeName>
</protein>
<dbReference type="InterPro" id="IPR004821">
    <property type="entry name" value="Cyt_trans-like"/>
</dbReference>
<dbReference type="EMBL" id="LQNU01000053">
    <property type="protein sequence ID" value="KZE81267.1"/>
    <property type="molecule type" value="Genomic_DNA"/>
</dbReference>
<dbReference type="GeneID" id="82255964"/>
<dbReference type="InterPro" id="IPR014729">
    <property type="entry name" value="Rossmann-like_a/b/a_fold"/>
</dbReference>
<dbReference type="EC" id="2.7.7.18" evidence="11"/>
<dbReference type="EMBL" id="FNYS01000002">
    <property type="protein sequence ID" value="SEI61903.1"/>
    <property type="molecule type" value="Genomic_DNA"/>
</dbReference>
<organism evidence="13 15">
    <name type="scientific">Myroides marinus</name>
    <dbReference type="NCBI Taxonomy" id="703342"/>
    <lineage>
        <taxon>Bacteria</taxon>
        <taxon>Pseudomonadati</taxon>
        <taxon>Bacteroidota</taxon>
        <taxon>Flavobacteriia</taxon>
        <taxon>Flavobacteriales</taxon>
        <taxon>Flavobacteriaceae</taxon>
        <taxon>Myroides</taxon>
    </lineage>
</organism>
<keyword evidence="6 11" id="KW-0548">Nucleotidyltransferase</keyword>
<evidence type="ECO:0000313" key="16">
    <source>
        <dbReference type="Proteomes" id="UP000183077"/>
    </source>
</evidence>
<evidence type="ECO:0000313" key="15">
    <source>
        <dbReference type="Proteomes" id="UP000076630"/>
    </source>
</evidence>
<keyword evidence="8 11" id="KW-0067">ATP-binding</keyword>
<dbReference type="UniPathway" id="UPA00253">
    <property type="reaction ID" value="UER00332"/>
</dbReference>
<sequence length="195" mass="23095">MKVGLYFGTFNPIHIGHLVIANHMVQYTDLDEVWMVVTPHSPLKKKKGLLEDFHRIHMVNLATADYDYIKPSDIEFNLPQPNYTVNTMAHLHERYPKHEFSLLMGQDNLDSLPKWKNYEILLERYAIYVYPRIFMDKQEDNPLLSHPNIHLVDNAPIMEISATFIRDSIKEGKNIMPLLDKEVWKYIDHNLFYKK</sequence>
<evidence type="ECO:0000256" key="8">
    <source>
        <dbReference type="ARBA" id="ARBA00022840"/>
    </source>
</evidence>
<evidence type="ECO:0000256" key="10">
    <source>
        <dbReference type="ARBA" id="ARBA00048721"/>
    </source>
</evidence>
<keyword evidence="9 11" id="KW-0520">NAD</keyword>
<evidence type="ECO:0000256" key="11">
    <source>
        <dbReference type="HAMAP-Rule" id="MF_00244"/>
    </source>
</evidence>
<dbReference type="AlphaFoldDB" id="A0A163Z8M4"/>
<gene>
    <name evidence="11" type="primary">nadD</name>
    <name evidence="13" type="ORF">AV926_08235</name>
    <name evidence="14" type="ORF">SAMN04488018_102274</name>
</gene>
<dbReference type="PANTHER" id="PTHR39321">
    <property type="entry name" value="NICOTINATE-NUCLEOTIDE ADENYLYLTRANSFERASE-RELATED"/>
    <property type="match status" value="1"/>
</dbReference>
<dbReference type="Pfam" id="PF01467">
    <property type="entry name" value="CTP_transf_like"/>
    <property type="match status" value="1"/>
</dbReference>
<dbReference type="PANTHER" id="PTHR39321:SF3">
    <property type="entry name" value="PHOSPHOPANTETHEINE ADENYLYLTRANSFERASE"/>
    <property type="match status" value="1"/>
</dbReference>
<evidence type="ECO:0000313" key="13">
    <source>
        <dbReference type="EMBL" id="KZE81267.1"/>
    </source>
</evidence>
<proteinExistence type="inferred from homology"/>
<reference evidence="14 16" key="2">
    <citation type="submission" date="2016-10" db="EMBL/GenBank/DDBJ databases">
        <authorList>
            <person name="de Groot N.N."/>
        </authorList>
    </citation>
    <scope>NUCLEOTIDE SEQUENCE [LARGE SCALE GENOMIC DNA]</scope>
    <source>
        <strain evidence="14 16">DSM 23048</strain>
    </source>
</reference>
<evidence type="ECO:0000256" key="1">
    <source>
        <dbReference type="ARBA" id="ARBA00002324"/>
    </source>
</evidence>
<feature type="domain" description="Cytidyltransferase-like" evidence="12">
    <location>
        <begin position="5"/>
        <end position="166"/>
    </location>
</feature>
<evidence type="ECO:0000256" key="7">
    <source>
        <dbReference type="ARBA" id="ARBA00022741"/>
    </source>
</evidence>
<keyword evidence="4 11" id="KW-0662">Pyridine nucleotide biosynthesis</keyword>
<dbReference type="Proteomes" id="UP000076630">
    <property type="component" value="Unassembled WGS sequence"/>
</dbReference>
<comment type="function">
    <text evidence="1 11">Catalyzes the reversible adenylation of nicotinate mononucleotide (NaMN) to nicotinic acid adenine dinucleotide (NaAD).</text>
</comment>
<evidence type="ECO:0000256" key="2">
    <source>
        <dbReference type="ARBA" id="ARBA00005019"/>
    </source>
</evidence>
<dbReference type="InterPro" id="IPR005248">
    <property type="entry name" value="NadD/NMNAT"/>
</dbReference>
<dbReference type="HAMAP" id="MF_00244">
    <property type="entry name" value="NaMN_adenylyltr"/>
    <property type="match status" value="1"/>
</dbReference>
<evidence type="ECO:0000256" key="5">
    <source>
        <dbReference type="ARBA" id="ARBA00022679"/>
    </source>
</evidence>
<comment type="catalytic activity">
    <reaction evidence="10 11">
        <text>nicotinate beta-D-ribonucleotide + ATP + H(+) = deamido-NAD(+) + diphosphate</text>
        <dbReference type="Rhea" id="RHEA:22860"/>
        <dbReference type="ChEBI" id="CHEBI:15378"/>
        <dbReference type="ChEBI" id="CHEBI:30616"/>
        <dbReference type="ChEBI" id="CHEBI:33019"/>
        <dbReference type="ChEBI" id="CHEBI:57502"/>
        <dbReference type="ChEBI" id="CHEBI:58437"/>
        <dbReference type="EC" id="2.7.7.18"/>
    </reaction>
</comment>
<dbReference type="NCBIfam" id="TIGR00125">
    <property type="entry name" value="cyt_tran_rel"/>
    <property type="match status" value="1"/>
</dbReference>
<comment type="similarity">
    <text evidence="3 11">Belongs to the NadD family.</text>
</comment>
<reference evidence="13 15" key="1">
    <citation type="submission" date="2016-01" db="EMBL/GenBank/DDBJ databases">
        <title>Whole genome sequencing of Myroides marinus L41.</title>
        <authorList>
            <person name="Hong K.W."/>
        </authorList>
    </citation>
    <scope>NUCLEOTIDE SEQUENCE [LARGE SCALE GENOMIC DNA]</scope>
    <source>
        <strain evidence="13 15">L41</strain>
    </source>
</reference>
<evidence type="ECO:0000256" key="3">
    <source>
        <dbReference type="ARBA" id="ARBA00009014"/>
    </source>
</evidence>
<evidence type="ECO:0000256" key="4">
    <source>
        <dbReference type="ARBA" id="ARBA00022642"/>
    </source>
</evidence>
<dbReference type="NCBIfam" id="TIGR00482">
    <property type="entry name" value="nicotinate (nicotinamide) nucleotide adenylyltransferase"/>
    <property type="match status" value="1"/>
</dbReference>
<name>A0A163Z8M4_9FLAO</name>
<evidence type="ECO:0000259" key="12">
    <source>
        <dbReference type="Pfam" id="PF01467"/>
    </source>
</evidence>
<keyword evidence="15" id="KW-1185">Reference proteome</keyword>
<dbReference type="Gene3D" id="3.40.50.620">
    <property type="entry name" value="HUPs"/>
    <property type="match status" value="1"/>
</dbReference>